<dbReference type="Proteomes" id="UP000614200">
    <property type="component" value="Unassembled WGS sequence"/>
</dbReference>
<comment type="catalytic activity">
    <reaction evidence="3">
        <text>UTP + H2O = UMP + diphosphate + H(+)</text>
        <dbReference type="Rhea" id="RHEA:29395"/>
        <dbReference type="ChEBI" id="CHEBI:15377"/>
        <dbReference type="ChEBI" id="CHEBI:15378"/>
        <dbReference type="ChEBI" id="CHEBI:33019"/>
        <dbReference type="ChEBI" id="CHEBI:46398"/>
        <dbReference type="ChEBI" id="CHEBI:57865"/>
        <dbReference type="EC" id="3.6.1.9"/>
    </reaction>
</comment>
<gene>
    <name evidence="4" type="primary">maf</name>
    <name evidence="4" type="ORF">ISU02_17320</name>
</gene>
<comment type="function">
    <text evidence="3">Nucleoside triphosphate pyrophosphatase that hydrolyzes dTTP and UTP. May have a dual role in cell division arrest and in preventing the incorporation of modified nucleotides into cellular nucleic acids.</text>
</comment>
<name>A0ABR9ZXJ2_9FIRM</name>
<accession>A0ABR9ZXJ2</accession>
<comment type="caution">
    <text evidence="3">Lacks conserved residue(s) required for the propagation of feature annotation.</text>
</comment>
<dbReference type="CDD" id="cd00555">
    <property type="entry name" value="Maf"/>
    <property type="match status" value="1"/>
</dbReference>
<dbReference type="PANTHER" id="PTHR43213">
    <property type="entry name" value="BIFUNCTIONAL DTTP/UTP PYROPHOSPHATASE/METHYLTRANSFERASE PROTEIN-RELATED"/>
    <property type="match status" value="1"/>
</dbReference>
<feature type="site" description="Important for substrate specificity" evidence="3">
    <location>
        <position position="69"/>
    </location>
</feature>
<keyword evidence="3" id="KW-0546">Nucleotide metabolism</keyword>
<dbReference type="InterPro" id="IPR003697">
    <property type="entry name" value="Maf-like"/>
</dbReference>
<feature type="active site" description="Proton acceptor" evidence="3">
    <location>
        <position position="68"/>
    </location>
</feature>
<dbReference type="SUPFAM" id="SSF52972">
    <property type="entry name" value="ITPase-like"/>
    <property type="match status" value="1"/>
</dbReference>
<keyword evidence="2 3" id="KW-0378">Hydrolase</keyword>
<comment type="catalytic activity">
    <reaction evidence="3">
        <text>dTTP + H2O = dTMP + diphosphate + H(+)</text>
        <dbReference type="Rhea" id="RHEA:28534"/>
        <dbReference type="ChEBI" id="CHEBI:15377"/>
        <dbReference type="ChEBI" id="CHEBI:15378"/>
        <dbReference type="ChEBI" id="CHEBI:33019"/>
        <dbReference type="ChEBI" id="CHEBI:37568"/>
        <dbReference type="ChEBI" id="CHEBI:63528"/>
        <dbReference type="EC" id="3.6.1.9"/>
    </reaction>
</comment>
<dbReference type="HAMAP" id="MF_00528">
    <property type="entry name" value="Maf"/>
    <property type="match status" value="1"/>
</dbReference>
<keyword evidence="3" id="KW-0963">Cytoplasm</keyword>
<evidence type="ECO:0000256" key="2">
    <source>
        <dbReference type="ARBA" id="ARBA00022801"/>
    </source>
</evidence>
<comment type="similarity">
    <text evidence="3">Belongs to the Maf family. YhdE subfamily.</text>
</comment>
<dbReference type="InterPro" id="IPR029001">
    <property type="entry name" value="ITPase-like_fam"/>
</dbReference>
<dbReference type="EMBL" id="JADKNH010000011">
    <property type="protein sequence ID" value="MBF4694863.1"/>
    <property type="molecule type" value="Genomic_DNA"/>
</dbReference>
<evidence type="ECO:0000313" key="4">
    <source>
        <dbReference type="EMBL" id="MBF4694863.1"/>
    </source>
</evidence>
<dbReference type="EC" id="3.6.1.9" evidence="3"/>
<evidence type="ECO:0000256" key="3">
    <source>
        <dbReference type="HAMAP-Rule" id="MF_00528"/>
    </source>
</evidence>
<reference evidence="4 5" key="1">
    <citation type="submission" date="2020-11" db="EMBL/GenBank/DDBJ databases">
        <title>Fusibacter basophilias sp. nov.</title>
        <authorList>
            <person name="Qiu D."/>
        </authorList>
    </citation>
    <scope>NUCLEOTIDE SEQUENCE [LARGE SCALE GENOMIC DNA]</scope>
    <source>
        <strain evidence="4 5">Q10-2</strain>
    </source>
</reference>
<evidence type="ECO:0000256" key="1">
    <source>
        <dbReference type="ARBA" id="ARBA00001968"/>
    </source>
</evidence>
<dbReference type="Pfam" id="PF02545">
    <property type="entry name" value="Maf"/>
    <property type="match status" value="1"/>
</dbReference>
<comment type="caution">
    <text evidence="4">The sequence shown here is derived from an EMBL/GenBank/DDBJ whole genome shotgun (WGS) entry which is preliminary data.</text>
</comment>
<evidence type="ECO:0000313" key="5">
    <source>
        <dbReference type="Proteomes" id="UP000614200"/>
    </source>
</evidence>
<feature type="site" description="Important for substrate specificity" evidence="3">
    <location>
        <position position="152"/>
    </location>
</feature>
<feature type="site" description="Important for substrate specificity" evidence="3">
    <location>
        <position position="11"/>
    </location>
</feature>
<protein>
    <recommendedName>
        <fullName evidence="3">dTTP/UTP pyrophosphatase</fullName>
        <shortName evidence="3">dTTPase/UTPase</shortName>
        <ecNumber evidence="3">3.6.1.9</ecNumber>
    </recommendedName>
    <alternativeName>
        <fullName evidence="3">Nucleoside triphosphate pyrophosphatase</fullName>
    </alternativeName>
    <alternativeName>
        <fullName evidence="3">Nucleotide pyrophosphatase</fullName>
        <shortName evidence="3">Nucleotide PPase</shortName>
    </alternativeName>
</protein>
<keyword evidence="5" id="KW-1185">Reference proteome</keyword>
<dbReference type="PIRSF" id="PIRSF006305">
    <property type="entry name" value="Maf"/>
    <property type="match status" value="1"/>
</dbReference>
<comment type="cofactor">
    <cofactor evidence="1 3">
        <name>a divalent metal cation</name>
        <dbReference type="ChEBI" id="CHEBI:60240"/>
    </cofactor>
</comment>
<sequence length="195" mass="22031">MRIILASSSPRRSELLEMLKISFEKRPSSIDEKNTFYEKPEQIVMGLSFEKAFQIAHLEPDAIVIGSDTIVYLDEVLGKPENKSDAYHMLRKLSGRTHDVYTGIAVICESRKIKRVDYVKTEVVFNELSDAEIQAYIDTGEPLDKAGAYGIQGQGALLVKQIRGDYFSVMGLPLSKLNKIMIDEFRINLLTREGL</sequence>
<dbReference type="Gene3D" id="3.90.950.10">
    <property type="match status" value="1"/>
</dbReference>
<comment type="subcellular location">
    <subcellularLocation>
        <location evidence="3">Cytoplasm</location>
    </subcellularLocation>
</comment>
<proteinExistence type="inferred from homology"/>
<organism evidence="4 5">
    <name type="scientific">Fusibacter ferrireducens</name>
    <dbReference type="NCBI Taxonomy" id="2785058"/>
    <lineage>
        <taxon>Bacteria</taxon>
        <taxon>Bacillati</taxon>
        <taxon>Bacillota</taxon>
        <taxon>Clostridia</taxon>
        <taxon>Eubacteriales</taxon>
        <taxon>Eubacteriales Family XII. Incertae Sedis</taxon>
        <taxon>Fusibacter</taxon>
    </lineage>
</organism>
<dbReference type="PANTHER" id="PTHR43213:SF5">
    <property type="entry name" value="BIFUNCTIONAL DTTP_UTP PYROPHOSPHATASE_METHYLTRANSFERASE PROTEIN-RELATED"/>
    <property type="match status" value="1"/>
</dbReference>
<dbReference type="NCBIfam" id="TIGR00172">
    <property type="entry name" value="maf"/>
    <property type="match status" value="1"/>
</dbReference>